<gene>
    <name evidence="1" type="ORF">OFUS_LOCUS17149</name>
</gene>
<evidence type="ECO:0000313" key="1">
    <source>
        <dbReference type="EMBL" id="CAH1792136.1"/>
    </source>
</evidence>
<dbReference type="Pfam" id="PF01425">
    <property type="entry name" value="Amidase"/>
    <property type="match status" value="1"/>
</dbReference>
<proteinExistence type="predicted"/>
<comment type="caution">
    <text evidence="1">The sequence shown here is derived from an EMBL/GenBank/DDBJ whole genome shotgun (WGS) entry which is preliminary data.</text>
</comment>
<protein>
    <submittedName>
        <fullName evidence="1">Uncharacterized protein</fullName>
    </submittedName>
</protein>
<dbReference type="SUPFAM" id="SSF75304">
    <property type="entry name" value="Amidase signature (AS) enzymes"/>
    <property type="match status" value="1"/>
</dbReference>
<dbReference type="EMBL" id="CAIIXF020000008">
    <property type="protein sequence ID" value="CAH1792136.1"/>
    <property type="molecule type" value="Genomic_DNA"/>
</dbReference>
<sequence length="513" mass="56588">MADNTTKPPALKRIPAVQKPTVDQLKTLSEKLGLQTTDDELKEYSDVMETYCEVYQSVNDLPTPHLPTKYPRTYGRAPTKEENLYNAWCWKVEIKGAPEGILKGKTVAIKDEICISGVPMRSGSQMIDHFVPPEDTTCVTRVLDAGGRIIGKTTQEEYGLSASSFTSARGPVSNPYDPTRSAGGSSTGNAVLLAKKEVDIALGMDAGGSVRIPASLCGVVSIKPSYGLVPNTGHHNGCDNSICYTGPMTQTVRDCAIALQAIAGYDGGLDPTQSPSLQVPDYVSMLGTDLQDFKIGILKEGFVGRDQDVDDLVREAAMKLKTVGAIVEDVSIPMHEEGENIWLPMMFECDDNLGHRGYYAIENRETVLDGFHSRSNTLDTFAKVMILWANYQKTYYRMKYYMKSKNWQIELQHAYDKVLEKYDVLVMPTMHYRPPKLPTVESSVAEVCELGMMWGNNCCAFNVTGHPALTINVGFTDGLPCGMQIVAKINDDAACLRVGHIVEKIRDQTMERH</sequence>
<name>A0A8J1XV24_OWEFU</name>
<keyword evidence="2" id="KW-1185">Reference proteome</keyword>
<dbReference type="InterPro" id="IPR000120">
    <property type="entry name" value="Amidase"/>
</dbReference>
<dbReference type="AlphaFoldDB" id="A0A8J1XV24"/>
<dbReference type="PANTHER" id="PTHR11895:SF170">
    <property type="entry name" value="AMIDASE"/>
    <property type="match status" value="1"/>
</dbReference>
<organism evidence="1 2">
    <name type="scientific">Owenia fusiformis</name>
    <name type="common">Polychaete worm</name>
    <dbReference type="NCBI Taxonomy" id="6347"/>
    <lineage>
        <taxon>Eukaryota</taxon>
        <taxon>Metazoa</taxon>
        <taxon>Spiralia</taxon>
        <taxon>Lophotrochozoa</taxon>
        <taxon>Annelida</taxon>
        <taxon>Polychaeta</taxon>
        <taxon>Sedentaria</taxon>
        <taxon>Canalipalpata</taxon>
        <taxon>Sabellida</taxon>
        <taxon>Oweniida</taxon>
        <taxon>Oweniidae</taxon>
        <taxon>Owenia</taxon>
    </lineage>
</organism>
<dbReference type="Gene3D" id="3.90.1300.10">
    <property type="entry name" value="Amidase signature (AS) domain"/>
    <property type="match status" value="1"/>
</dbReference>
<reference evidence="1" key="1">
    <citation type="submission" date="2022-03" db="EMBL/GenBank/DDBJ databases">
        <authorList>
            <person name="Martin C."/>
        </authorList>
    </citation>
    <scope>NUCLEOTIDE SEQUENCE</scope>
</reference>
<dbReference type="InterPro" id="IPR036928">
    <property type="entry name" value="AS_sf"/>
</dbReference>
<dbReference type="Proteomes" id="UP000749559">
    <property type="component" value="Unassembled WGS sequence"/>
</dbReference>
<accession>A0A8J1XV24</accession>
<dbReference type="OrthoDB" id="421993at2759"/>
<dbReference type="GO" id="GO:0003824">
    <property type="term" value="F:catalytic activity"/>
    <property type="evidence" value="ECO:0007669"/>
    <property type="project" value="InterPro"/>
</dbReference>
<evidence type="ECO:0000313" key="2">
    <source>
        <dbReference type="Proteomes" id="UP000749559"/>
    </source>
</evidence>
<dbReference type="InterPro" id="IPR023631">
    <property type="entry name" value="Amidase_dom"/>
</dbReference>
<dbReference type="PANTHER" id="PTHR11895">
    <property type="entry name" value="TRANSAMIDASE"/>
    <property type="match status" value="1"/>
</dbReference>